<evidence type="ECO:0000313" key="1">
    <source>
        <dbReference type="EMBL" id="SYX89593.1"/>
    </source>
</evidence>
<evidence type="ECO:0000313" key="2">
    <source>
        <dbReference type="Proteomes" id="UP000263595"/>
    </source>
</evidence>
<keyword evidence="2" id="KW-1185">Reference proteome</keyword>
<reference evidence="2" key="1">
    <citation type="submission" date="2018-08" db="EMBL/GenBank/DDBJ databases">
        <authorList>
            <person name="Blom J."/>
        </authorList>
    </citation>
    <scope>NUCLEOTIDE SEQUENCE [LARGE SCALE GENOMIC DNA]</scope>
    <source>
        <strain evidence="2">CCOS 865</strain>
    </source>
</reference>
<dbReference type="InterPro" id="IPR025591">
    <property type="entry name" value="RloB"/>
</dbReference>
<gene>
    <name evidence="1" type="ORF">CCOS865_01847</name>
</gene>
<dbReference type="RefSeq" id="WP_119140078.1">
    <property type="nucleotide sequence ID" value="NZ_CBCSFL010000014.1"/>
</dbReference>
<protein>
    <recommendedName>
        <fullName evidence="3">Abortive phage resistance protein</fullName>
    </recommendedName>
</protein>
<dbReference type="OrthoDB" id="9796523at2"/>
<dbReference type="Proteomes" id="UP000263595">
    <property type="component" value="Unassembled WGS sequence"/>
</dbReference>
<dbReference type="AlphaFoldDB" id="A0A383RS58"/>
<accession>A0A383RS58</accession>
<organism evidence="1 2">
    <name type="scientific">Pseudomonas reidholzensis</name>
    <dbReference type="NCBI Taxonomy" id="1785162"/>
    <lineage>
        <taxon>Bacteria</taxon>
        <taxon>Pseudomonadati</taxon>
        <taxon>Pseudomonadota</taxon>
        <taxon>Gammaproteobacteria</taxon>
        <taxon>Pseudomonadales</taxon>
        <taxon>Pseudomonadaceae</taxon>
        <taxon>Pseudomonas</taxon>
    </lineage>
</organism>
<sequence>MPKPRPNTNARVPRKMHVYCEGRKTEPNYLQSYINNKSDSRLRTVIRIEDSNKNTPVQLVEEAIRDKNSGNNPTGDAYWVVYDRESTHKYSDDLHEKAYSLAIQNNVNIALSNVCFEYWLLLHFISTNAPYASFDDLITQSVLKTHVRKNTGKGYEKGSREIFRIVRENIGDARTRALAINAQTLSTAPAGVTRPYKLNPYTGIPLLLDAIDSFPG</sequence>
<dbReference type="EMBL" id="UNOZ01000013">
    <property type="protein sequence ID" value="SYX89593.1"/>
    <property type="molecule type" value="Genomic_DNA"/>
</dbReference>
<evidence type="ECO:0008006" key="3">
    <source>
        <dbReference type="Google" id="ProtNLM"/>
    </source>
</evidence>
<dbReference type="Pfam" id="PF13707">
    <property type="entry name" value="RloB"/>
    <property type="match status" value="1"/>
</dbReference>
<proteinExistence type="predicted"/>
<name>A0A383RS58_9PSED</name>